<dbReference type="RefSeq" id="WP_065083456.1">
    <property type="nucleotide sequence ID" value="NZ_FLSS01000012.1"/>
</dbReference>
<name>A0ABY3NFP2_ELIMR</name>
<dbReference type="PROSITE" id="PS51257">
    <property type="entry name" value="PROKAR_LIPOPROTEIN"/>
    <property type="match status" value="1"/>
</dbReference>
<keyword evidence="1" id="KW-0732">Signal</keyword>
<proteinExistence type="predicted"/>
<accession>A0ABY3NFP2</accession>
<dbReference type="Proteomes" id="UP000324513">
    <property type="component" value="Unassembled WGS sequence"/>
</dbReference>
<organism evidence="2 3">
    <name type="scientific">Elizabethkingia miricola</name>
    <name type="common">Chryseobacterium miricola</name>
    <dbReference type="NCBI Taxonomy" id="172045"/>
    <lineage>
        <taxon>Bacteria</taxon>
        <taxon>Pseudomonadati</taxon>
        <taxon>Bacteroidota</taxon>
        <taxon>Flavobacteriia</taxon>
        <taxon>Flavobacteriales</taxon>
        <taxon>Weeksellaceae</taxon>
        <taxon>Elizabethkingia</taxon>
    </lineage>
</organism>
<reference evidence="2 3" key="1">
    <citation type="submission" date="2019-07" db="EMBL/GenBank/DDBJ databases">
        <title>Genomic Encyclopedia of Archaeal and Bacterial Type Strains, Phase II (KMG-II): from individual species to whole genera.</title>
        <authorList>
            <person name="Goeker M."/>
        </authorList>
    </citation>
    <scope>NUCLEOTIDE SEQUENCE [LARGE SCALE GENOMIC DNA]</scope>
    <source>
        <strain evidence="2 3">DSM 14571</strain>
    </source>
</reference>
<sequence length="542" mass="57648">MKNRFYKIKAFLFVLLITVTACRNSDTDHHLGNEPVAVKMNMKGTEYNDAGNLGSLASSGKSAGIGLSVQRQNIQLTKDLVLTAELVPDTASAQDKAKTLRNGITAVETGDLAMGVLYKVVVFDANGNYVTERDYTRGQEDSAQALMLDGGSSYTFIVYSINTSANLPPVTFSNPNNKTLATASLASPTMGLNDLMYFRKDMAVSGNGTNYLDIVLKHKFSQVTPKIDATATGYTISSVLNLSMITNVSATLQLSDGNITARANPSANLFAGFAGLNTMIVTSAPNRYNVDTTTGTLTIGSIKIGTVTRTNLTLNNLTIKPGVKYNLNVAITPTDIYLTHQGQSAARINGKIWMRHTLGATTSNDPDVPSQAIAGNYYQWGIITAVATASTGAGTIPGWNTTNPSPANAWNSGTVAAPVKTSADPCPAGYRIPTDTEFNQLIAATTQTNIGTWTATNDVNNFSAAKVFTSNTNSSVKMTFMSTGYRRGGGGGDASDGSLNRRGVAGQYWTSVSTINYFMPNNTVSRSINTNVEGHQIRCIAQ</sequence>
<comment type="caution">
    <text evidence="2">The sequence shown here is derived from an EMBL/GenBank/DDBJ whole genome shotgun (WGS) entry which is preliminary data.</text>
</comment>
<evidence type="ECO:0000313" key="2">
    <source>
        <dbReference type="EMBL" id="TYO91809.1"/>
    </source>
</evidence>
<evidence type="ECO:0000256" key="1">
    <source>
        <dbReference type="SAM" id="SignalP"/>
    </source>
</evidence>
<feature type="signal peptide" evidence="1">
    <location>
        <begin position="1"/>
        <end position="23"/>
    </location>
</feature>
<keyword evidence="3" id="KW-1185">Reference proteome</keyword>
<dbReference type="EMBL" id="VNHK01000006">
    <property type="protein sequence ID" value="TYO91809.1"/>
    <property type="molecule type" value="Genomic_DNA"/>
</dbReference>
<evidence type="ECO:0000313" key="3">
    <source>
        <dbReference type="Proteomes" id="UP000324513"/>
    </source>
</evidence>
<gene>
    <name evidence="2" type="ORF">LX74_02055</name>
</gene>
<protein>
    <submittedName>
        <fullName evidence="2">Uncharacterized protein (TIGR02145 family)</fullName>
    </submittedName>
</protein>
<feature type="chain" id="PRO_5046603628" evidence="1">
    <location>
        <begin position="24"/>
        <end position="542"/>
    </location>
</feature>